<dbReference type="PANTHER" id="PTHR43201">
    <property type="entry name" value="ACYL-COA SYNTHETASE"/>
    <property type="match status" value="1"/>
</dbReference>
<dbReference type="InterPro" id="IPR045851">
    <property type="entry name" value="AMP-bd_C_sf"/>
</dbReference>
<evidence type="ECO:0000256" key="2">
    <source>
        <dbReference type="ARBA" id="ARBA00022598"/>
    </source>
</evidence>
<dbReference type="Pfam" id="PF13193">
    <property type="entry name" value="AMP-binding_C"/>
    <property type="match status" value="1"/>
</dbReference>
<name>A0ABQ6KE44_9MICO</name>
<proteinExistence type="inferred from homology"/>
<dbReference type="PANTHER" id="PTHR43201:SF5">
    <property type="entry name" value="MEDIUM-CHAIN ACYL-COA LIGASE ACSF2, MITOCHONDRIAL"/>
    <property type="match status" value="1"/>
</dbReference>
<feature type="domain" description="AMP-binding enzyme C-terminal" evidence="4">
    <location>
        <begin position="390"/>
        <end position="461"/>
    </location>
</feature>
<dbReference type="InterPro" id="IPR000873">
    <property type="entry name" value="AMP-dep_synth/lig_dom"/>
</dbReference>
<dbReference type="RefSeq" id="WP_284255256.1">
    <property type="nucleotide sequence ID" value="NZ_BAAAQO010000004.1"/>
</dbReference>
<dbReference type="InterPro" id="IPR025110">
    <property type="entry name" value="AMP-bd_C"/>
</dbReference>
<keyword evidence="6" id="KW-1185">Reference proteome</keyword>
<dbReference type="EMBL" id="BSVB01000001">
    <property type="protein sequence ID" value="GMA96737.1"/>
    <property type="molecule type" value="Genomic_DNA"/>
</dbReference>
<reference evidence="6" key="1">
    <citation type="journal article" date="2019" name="Int. J. Syst. Evol. Microbiol.">
        <title>The Global Catalogue of Microorganisms (GCM) 10K type strain sequencing project: providing services to taxonomists for standard genome sequencing and annotation.</title>
        <authorList>
            <consortium name="The Broad Institute Genomics Platform"/>
            <consortium name="The Broad Institute Genome Sequencing Center for Infectious Disease"/>
            <person name="Wu L."/>
            <person name="Ma J."/>
        </authorList>
    </citation>
    <scope>NUCLEOTIDE SEQUENCE [LARGE SCALE GENOMIC DNA]</scope>
    <source>
        <strain evidence="6">NBRC 108894</strain>
    </source>
</reference>
<dbReference type="InterPro" id="IPR020845">
    <property type="entry name" value="AMP-binding_CS"/>
</dbReference>
<dbReference type="InterPro" id="IPR042099">
    <property type="entry name" value="ANL_N_sf"/>
</dbReference>
<dbReference type="Pfam" id="PF00501">
    <property type="entry name" value="AMP-binding"/>
    <property type="match status" value="1"/>
</dbReference>
<protein>
    <submittedName>
        <fullName evidence="5">AMP-dependent synthetase</fullName>
    </submittedName>
</protein>
<comment type="similarity">
    <text evidence="1">Belongs to the ATP-dependent AMP-binding enzyme family.</text>
</comment>
<evidence type="ECO:0000313" key="6">
    <source>
        <dbReference type="Proteomes" id="UP001157034"/>
    </source>
</evidence>
<evidence type="ECO:0000259" key="3">
    <source>
        <dbReference type="Pfam" id="PF00501"/>
    </source>
</evidence>
<keyword evidence="2" id="KW-0436">Ligase</keyword>
<evidence type="ECO:0000259" key="4">
    <source>
        <dbReference type="Pfam" id="PF13193"/>
    </source>
</evidence>
<organism evidence="5 6">
    <name type="scientific">Pseudolysinimonas kribbensis</name>
    <dbReference type="NCBI Taxonomy" id="433641"/>
    <lineage>
        <taxon>Bacteria</taxon>
        <taxon>Bacillati</taxon>
        <taxon>Actinomycetota</taxon>
        <taxon>Actinomycetes</taxon>
        <taxon>Micrococcales</taxon>
        <taxon>Microbacteriaceae</taxon>
        <taxon>Pseudolysinimonas</taxon>
    </lineage>
</organism>
<dbReference type="PROSITE" id="PS00455">
    <property type="entry name" value="AMP_BINDING"/>
    <property type="match status" value="1"/>
</dbReference>
<gene>
    <name evidence="5" type="ORF">GCM10025881_35610</name>
</gene>
<sequence length="481" mass="50801">MIPLDPVGSLRSRAAADPDGAALIAADARLTAEEAWDSVARIALRLREQGVGPGTVVGVALPPLLQPVLALALWGLGAIGAVAPVPGLERGRVLDILVTPVPAADLPVERQLLVDDRWLTGTAELDPAAFEPVLRTGDDLVRLVFSSGTTGAPKAIPFTSDEIRERVVRSRENWLLRHPALTTLGLGTISGSATFFAAVDDGIAYLVPGSADQNLRVLADVRAHVVHGSPAQLSELLTTVRRRQATLPALETAQSVGSPLPGALAQRLERELGVVVEVIYGATEVGAVTLRRGPAREPGDVGTVLDYATVEVLDDDGRPVPDGETGLVRIRRPLQAQASFRGGADDDAAFQDGWFVPGDLGRLVDGRLILGARRSELINAAGLKVDPERVEQAALRQPGVRDAAAFAVSDARGVAAVGLSVVTDDGVDSQRLVAALRRELGDATPRICHRVASLPRTENGKLRRAQIAADVQSRLDRTIEF</sequence>
<dbReference type="SUPFAM" id="SSF56801">
    <property type="entry name" value="Acetyl-CoA synthetase-like"/>
    <property type="match status" value="1"/>
</dbReference>
<dbReference type="Gene3D" id="3.40.50.12780">
    <property type="entry name" value="N-terminal domain of ligase-like"/>
    <property type="match status" value="1"/>
</dbReference>
<dbReference type="Gene3D" id="3.30.300.30">
    <property type="match status" value="1"/>
</dbReference>
<evidence type="ECO:0000313" key="5">
    <source>
        <dbReference type="EMBL" id="GMA96737.1"/>
    </source>
</evidence>
<feature type="domain" description="AMP-dependent synthetase/ligase" evidence="3">
    <location>
        <begin position="11"/>
        <end position="334"/>
    </location>
</feature>
<comment type="caution">
    <text evidence="5">The sequence shown here is derived from an EMBL/GenBank/DDBJ whole genome shotgun (WGS) entry which is preliminary data.</text>
</comment>
<accession>A0ABQ6KE44</accession>
<dbReference type="Proteomes" id="UP001157034">
    <property type="component" value="Unassembled WGS sequence"/>
</dbReference>
<dbReference type="CDD" id="cd04433">
    <property type="entry name" value="AFD_class_I"/>
    <property type="match status" value="1"/>
</dbReference>
<evidence type="ECO:0000256" key="1">
    <source>
        <dbReference type="ARBA" id="ARBA00006432"/>
    </source>
</evidence>